<gene>
    <name evidence="3" type="ORF">J7W16_16655</name>
</gene>
<feature type="domain" description="Phosphatidic acid phosphatase type 2/haloperoxidase" evidence="2">
    <location>
        <begin position="50"/>
        <end position="158"/>
    </location>
</feature>
<feature type="transmembrane region" description="Helical" evidence="1">
    <location>
        <begin position="100"/>
        <end position="124"/>
    </location>
</feature>
<reference evidence="3" key="1">
    <citation type="submission" date="2021-03" db="EMBL/GenBank/DDBJ databases">
        <title>Bacillus suaedae sp. nov., isolated from Suaeda aralocaspica.</title>
        <authorList>
            <person name="Lei R.F.R."/>
        </authorList>
    </citation>
    <scope>NUCLEOTIDE SEQUENCE</scope>
    <source>
        <strain evidence="3">YZJH907-2</strain>
    </source>
</reference>
<evidence type="ECO:0000313" key="4">
    <source>
        <dbReference type="Proteomes" id="UP000678228"/>
    </source>
</evidence>
<dbReference type="PANTHER" id="PTHR14969">
    <property type="entry name" value="SPHINGOSINE-1-PHOSPHATE PHOSPHOHYDROLASE"/>
    <property type="match status" value="1"/>
</dbReference>
<organism evidence="3 4">
    <name type="scientific">Halalkalibacter suaedae</name>
    <dbReference type="NCBI Taxonomy" id="2822140"/>
    <lineage>
        <taxon>Bacteria</taxon>
        <taxon>Bacillati</taxon>
        <taxon>Bacillota</taxon>
        <taxon>Bacilli</taxon>
        <taxon>Bacillales</taxon>
        <taxon>Bacillaceae</taxon>
        <taxon>Halalkalibacter</taxon>
    </lineage>
</organism>
<evidence type="ECO:0000259" key="2">
    <source>
        <dbReference type="SMART" id="SM00014"/>
    </source>
</evidence>
<sequence>MDLLLFRLINNLSMKNDLLDNIAILLSKYGIILMIICIICLTLSKQKRLIGLYGILALAISLGVNRLLKMSFDRPRPFMEHTVNLVIERAPSPSFPSDQALIAGVFLVVILLASKKLAAIAFIYSFAVIVSRVYVGHHYPSDVLTGYMLGILLTIVVFYVVKRIKKAPSPKLTVDV</sequence>
<keyword evidence="1" id="KW-0812">Transmembrane</keyword>
<dbReference type="InterPro" id="IPR036938">
    <property type="entry name" value="PAP2/HPO_sf"/>
</dbReference>
<keyword evidence="4" id="KW-1185">Reference proteome</keyword>
<dbReference type="AlphaFoldDB" id="A0A941ATU5"/>
<feature type="transmembrane region" description="Helical" evidence="1">
    <location>
        <begin position="21"/>
        <end position="44"/>
    </location>
</feature>
<keyword evidence="1" id="KW-0472">Membrane</keyword>
<protein>
    <submittedName>
        <fullName evidence="3">Phosphatase PAP2 family protein</fullName>
    </submittedName>
</protein>
<feature type="transmembrane region" description="Helical" evidence="1">
    <location>
        <begin position="50"/>
        <end position="68"/>
    </location>
</feature>
<dbReference type="InterPro" id="IPR000326">
    <property type="entry name" value="PAP2/HPO"/>
</dbReference>
<keyword evidence="1" id="KW-1133">Transmembrane helix</keyword>
<name>A0A941ATU5_9BACI</name>
<dbReference type="SMART" id="SM00014">
    <property type="entry name" value="acidPPc"/>
    <property type="match status" value="1"/>
</dbReference>
<accession>A0A941ATU5</accession>
<dbReference type="PANTHER" id="PTHR14969:SF58">
    <property type="entry name" value="UNDECAPRENYL-DIPHOSPHATASE BCRC"/>
    <property type="match status" value="1"/>
</dbReference>
<dbReference type="RefSeq" id="WP_210598601.1">
    <property type="nucleotide sequence ID" value="NZ_JAGKSQ010000007.1"/>
</dbReference>
<dbReference type="Pfam" id="PF01569">
    <property type="entry name" value="PAP2"/>
    <property type="match status" value="1"/>
</dbReference>
<comment type="caution">
    <text evidence="3">The sequence shown here is derived from an EMBL/GenBank/DDBJ whole genome shotgun (WGS) entry which is preliminary data.</text>
</comment>
<dbReference type="SUPFAM" id="SSF48317">
    <property type="entry name" value="Acid phosphatase/Vanadium-dependent haloperoxidase"/>
    <property type="match status" value="1"/>
</dbReference>
<dbReference type="EMBL" id="JAGKSQ010000007">
    <property type="protein sequence ID" value="MBP3952754.1"/>
    <property type="molecule type" value="Genomic_DNA"/>
</dbReference>
<proteinExistence type="predicted"/>
<evidence type="ECO:0000256" key="1">
    <source>
        <dbReference type="SAM" id="Phobius"/>
    </source>
</evidence>
<dbReference type="Gene3D" id="1.20.144.10">
    <property type="entry name" value="Phosphatidic acid phosphatase type 2/haloperoxidase"/>
    <property type="match status" value="2"/>
</dbReference>
<dbReference type="Proteomes" id="UP000678228">
    <property type="component" value="Unassembled WGS sequence"/>
</dbReference>
<evidence type="ECO:0000313" key="3">
    <source>
        <dbReference type="EMBL" id="MBP3952754.1"/>
    </source>
</evidence>
<feature type="transmembrane region" description="Helical" evidence="1">
    <location>
        <begin position="144"/>
        <end position="161"/>
    </location>
</feature>